<keyword evidence="10 13" id="KW-0324">Glycolysis</keyword>
<dbReference type="NCBIfam" id="NF004978">
    <property type="entry name" value="PRK06354.1"/>
    <property type="match status" value="1"/>
</dbReference>
<evidence type="ECO:0000256" key="12">
    <source>
        <dbReference type="NCBIfam" id="TIGR01064"/>
    </source>
</evidence>
<dbReference type="NCBIfam" id="NF004491">
    <property type="entry name" value="PRK05826.1"/>
    <property type="match status" value="1"/>
</dbReference>
<dbReference type="RefSeq" id="WP_237443570.1">
    <property type="nucleotide sequence ID" value="NZ_CAKLPX010000001.1"/>
</dbReference>
<evidence type="ECO:0000256" key="11">
    <source>
        <dbReference type="ARBA" id="ARBA00023317"/>
    </source>
</evidence>
<dbReference type="NCBIfam" id="TIGR01064">
    <property type="entry name" value="pyruv_kin"/>
    <property type="match status" value="1"/>
</dbReference>
<comment type="pathway">
    <text evidence="1 13">Carbohydrate degradation; glycolysis; pyruvate from D-glyceraldehyde 3-phosphate: step 5/5.</text>
</comment>
<evidence type="ECO:0000256" key="10">
    <source>
        <dbReference type="ARBA" id="ARBA00023152"/>
    </source>
</evidence>
<evidence type="ECO:0000256" key="6">
    <source>
        <dbReference type="ARBA" id="ARBA00022741"/>
    </source>
</evidence>
<evidence type="ECO:0000313" key="17">
    <source>
        <dbReference type="Proteomes" id="UP000838100"/>
    </source>
</evidence>
<keyword evidence="17" id="KW-1185">Reference proteome</keyword>
<feature type="domain" description="Pyruvate kinase barrel" evidence="14">
    <location>
        <begin position="3"/>
        <end position="328"/>
    </location>
</feature>
<evidence type="ECO:0000256" key="5">
    <source>
        <dbReference type="ARBA" id="ARBA00022723"/>
    </source>
</evidence>
<evidence type="ECO:0000256" key="3">
    <source>
        <dbReference type="ARBA" id="ARBA00012142"/>
    </source>
</evidence>
<reference evidence="16" key="1">
    <citation type="submission" date="2021-12" db="EMBL/GenBank/DDBJ databases">
        <authorList>
            <person name="Rodrigo-Torres L."/>
            <person name="Arahal R. D."/>
            <person name="Lucena T."/>
        </authorList>
    </citation>
    <scope>NUCLEOTIDE SEQUENCE</scope>
    <source>
        <strain evidence="16">CECT 8267</strain>
    </source>
</reference>
<dbReference type="Gene3D" id="3.40.1380.20">
    <property type="entry name" value="Pyruvate kinase, C-terminal domain"/>
    <property type="match status" value="1"/>
</dbReference>
<keyword evidence="11 16" id="KW-0670">Pyruvate</keyword>
<dbReference type="InterPro" id="IPR011037">
    <property type="entry name" value="Pyrv_Knase-like_insert_dom_sf"/>
</dbReference>
<dbReference type="InterPro" id="IPR001697">
    <property type="entry name" value="Pyr_Knase"/>
</dbReference>
<dbReference type="EC" id="2.7.1.40" evidence="3 12"/>
<evidence type="ECO:0000256" key="9">
    <source>
        <dbReference type="ARBA" id="ARBA00022842"/>
    </source>
</evidence>
<keyword evidence="7 13" id="KW-0418">Kinase</keyword>
<organism evidence="16 17">
    <name type="scientific">Sinobacterium norvegicum</name>
    <dbReference type="NCBI Taxonomy" id="1641715"/>
    <lineage>
        <taxon>Bacteria</taxon>
        <taxon>Pseudomonadati</taxon>
        <taxon>Pseudomonadota</taxon>
        <taxon>Gammaproteobacteria</taxon>
        <taxon>Cellvibrionales</taxon>
        <taxon>Spongiibacteraceae</taxon>
        <taxon>Sinobacterium</taxon>
    </lineage>
</organism>
<dbReference type="InterPro" id="IPR036918">
    <property type="entry name" value="Pyrv_Knase_C_sf"/>
</dbReference>
<dbReference type="PRINTS" id="PR01050">
    <property type="entry name" value="PYRUVTKNASE"/>
</dbReference>
<evidence type="ECO:0000256" key="8">
    <source>
        <dbReference type="ARBA" id="ARBA00022840"/>
    </source>
</evidence>
<name>A0ABM9ACI5_9GAMM</name>
<comment type="catalytic activity">
    <reaction evidence="13">
        <text>pyruvate + ATP = phosphoenolpyruvate + ADP + H(+)</text>
        <dbReference type="Rhea" id="RHEA:18157"/>
        <dbReference type="ChEBI" id="CHEBI:15361"/>
        <dbReference type="ChEBI" id="CHEBI:15378"/>
        <dbReference type="ChEBI" id="CHEBI:30616"/>
        <dbReference type="ChEBI" id="CHEBI:58702"/>
        <dbReference type="ChEBI" id="CHEBI:456216"/>
        <dbReference type="EC" id="2.7.1.40"/>
    </reaction>
</comment>
<evidence type="ECO:0000259" key="14">
    <source>
        <dbReference type="Pfam" id="PF00224"/>
    </source>
</evidence>
<keyword evidence="9 13" id="KW-0460">Magnesium</keyword>
<accession>A0ABM9ACI5</accession>
<dbReference type="SUPFAM" id="SSF50800">
    <property type="entry name" value="PK beta-barrel domain-like"/>
    <property type="match status" value="1"/>
</dbReference>
<evidence type="ECO:0000256" key="7">
    <source>
        <dbReference type="ARBA" id="ARBA00022777"/>
    </source>
</evidence>
<dbReference type="GO" id="GO:0004743">
    <property type="term" value="F:pyruvate kinase activity"/>
    <property type="evidence" value="ECO:0007669"/>
    <property type="project" value="UniProtKB-EC"/>
</dbReference>
<dbReference type="InterPro" id="IPR040442">
    <property type="entry name" value="Pyrv_kinase-like_dom_sf"/>
</dbReference>
<dbReference type="Gene3D" id="3.20.20.60">
    <property type="entry name" value="Phosphoenolpyruvate-binding domains"/>
    <property type="match status" value="1"/>
</dbReference>
<comment type="similarity">
    <text evidence="2 13">Belongs to the pyruvate kinase family.</text>
</comment>
<sequence>MLRRTKIVATLGPATDDPATLERLILAGVNVVRLNFSHGQPQDHDQRAQQVRRIAKQHGRTVAILGDLQGPKIRIARFQQSSIILCAGDGFILDASLGSDEGNQYQVGLDYDNLPNEVAAGDKLLLDDGRIVLAVTAIENSRISTTVVVGGKLSNNKGINLEGGGLSAAALTEKDYRDIRHAAEIDVDYLAVSFVRSAADIELARSAFEQAGGNGGIVAKIERAEAVACNDLLDEIIKSTDVIMVARGDLGVEIGDAQLVAVQKHLIERSRQLNKIVITATQMMESMIDSPLPTRAEVFDVANAVLDGTDAVMLSGETAAGHFPVEAVEAMDRVILGAEKHPSAHVSAHRLHQNFSVADESIAMATMYTANHLIGVGAIISMTETGSTPKLMSRISSNTPIFAFTPNVKTENRVALYRGVVPVTFDISSVPPAEINDCVVQNLIDRKQVTTGDWVILSKGDFDNVHGGTNTMKIIAVGGAT</sequence>
<protein>
    <recommendedName>
        <fullName evidence="3 12">Pyruvate kinase</fullName>
        <ecNumber evidence="3 12">2.7.1.40</ecNumber>
    </recommendedName>
</protein>
<evidence type="ECO:0000259" key="15">
    <source>
        <dbReference type="Pfam" id="PF02887"/>
    </source>
</evidence>
<keyword evidence="8" id="KW-0067">ATP-binding</keyword>
<evidence type="ECO:0000313" key="16">
    <source>
        <dbReference type="EMBL" id="CAH0990905.1"/>
    </source>
</evidence>
<feature type="domain" description="Pyruvate kinase C-terminal" evidence="15">
    <location>
        <begin position="360"/>
        <end position="475"/>
    </location>
</feature>
<dbReference type="InterPro" id="IPR015806">
    <property type="entry name" value="Pyrv_Knase_insert_dom_sf"/>
</dbReference>
<dbReference type="SUPFAM" id="SSF52935">
    <property type="entry name" value="PK C-terminal domain-like"/>
    <property type="match status" value="1"/>
</dbReference>
<gene>
    <name evidence="16" type="primary">pykA_1</name>
    <name evidence="16" type="ORF">SIN8267_01006</name>
</gene>
<evidence type="ECO:0000256" key="13">
    <source>
        <dbReference type="RuleBase" id="RU000504"/>
    </source>
</evidence>
<dbReference type="PANTHER" id="PTHR11817">
    <property type="entry name" value="PYRUVATE KINASE"/>
    <property type="match status" value="1"/>
</dbReference>
<comment type="caution">
    <text evidence="16">The sequence shown here is derived from an EMBL/GenBank/DDBJ whole genome shotgun (WGS) entry which is preliminary data.</text>
</comment>
<keyword evidence="5" id="KW-0479">Metal-binding</keyword>
<dbReference type="InterPro" id="IPR015813">
    <property type="entry name" value="Pyrv/PenolPyrv_kinase-like_dom"/>
</dbReference>
<dbReference type="Pfam" id="PF02887">
    <property type="entry name" value="PK_C"/>
    <property type="match status" value="1"/>
</dbReference>
<keyword evidence="4 13" id="KW-0808">Transferase</keyword>
<dbReference type="SUPFAM" id="SSF51621">
    <property type="entry name" value="Phosphoenolpyruvate/pyruvate domain"/>
    <property type="match status" value="1"/>
</dbReference>
<dbReference type="Pfam" id="PF00224">
    <property type="entry name" value="PK"/>
    <property type="match status" value="1"/>
</dbReference>
<proteinExistence type="inferred from homology"/>
<dbReference type="InterPro" id="IPR015793">
    <property type="entry name" value="Pyrv_Knase_brl"/>
</dbReference>
<keyword evidence="6" id="KW-0547">Nucleotide-binding</keyword>
<dbReference type="Proteomes" id="UP000838100">
    <property type="component" value="Unassembled WGS sequence"/>
</dbReference>
<dbReference type="InterPro" id="IPR015795">
    <property type="entry name" value="Pyrv_Knase_C"/>
</dbReference>
<dbReference type="GO" id="GO:0016301">
    <property type="term" value="F:kinase activity"/>
    <property type="evidence" value="ECO:0007669"/>
    <property type="project" value="UniProtKB-KW"/>
</dbReference>
<evidence type="ECO:0000256" key="4">
    <source>
        <dbReference type="ARBA" id="ARBA00022679"/>
    </source>
</evidence>
<evidence type="ECO:0000256" key="2">
    <source>
        <dbReference type="ARBA" id="ARBA00008663"/>
    </source>
</evidence>
<evidence type="ECO:0000256" key="1">
    <source>
        <dbReference type="ARBA" id="ARBA00004997"/>
    </source>
</evidence>
<dbReference type="EMBL" id="CAKLPX010000001">
    <property type="protein sequence ID" value="CAH0990905.1"/>
    <property type="molecule type" value="Genomic_DNA"/>
</dbReference>
<dbReference type="Gene3D" id="2.40.33.10">
    <property type="entry name" value="PK beta-barrel domain-like"/>
    <property type="match status" value="1"/>
</dbReference>